<dbReference type="CDD" id="cd00176">
    <property type="entry name" value="SPEC"/>
    <property type="match status" value="2"/>
</dbReference>
<keyword evidence="10" id="KW-1185">Reference proteome</keyword>
<sequence length="1881" mass="212970">MDLRKKLLGVQKLQDQASANLQDFLSQRKQLQDYITQMSLWLKSMEDPLMSSPSGSAPEDICRVKEVQKELQAQHGGLDASREALNSLCRKFPSQELADLGSDLTELIKTFESLNQLSARTLGGLQTHLQTHFTDLVQEFHRWLLEQKEIVKECSDRSGDTNIVERKLQKLKGAMQRVGEGEQRLTEVCEEGEQLLLHLPKGSAGQVQQQLSALQLDWDGFVETCRQNQQTLEDGHSLLRGLEARLKKLRWWLDLMEQRMTSDLMEALQRGPERAALQQVEEFQQEVLKERDSFEHLCQEAQALNEGGAGRRQRDPGVSLQETLGYEEALQSSRLWLSSVTERLHLLSSTTGSKEALESRLAAVQDILLMKGEGEVKLNMTLGKGEQVLKHNQGRGGGEDLLPAAGPQGQLEQHDGDLHQLPQPVGGGLLSVDSLPGLPPAAPSVDASDVEAHAPPLSRLMEQALELHEKTGDQTFGPEARGELSAKYSDISASVKGKVQVMQSIVSEHQQYLDAVRDFSDWLLSAREELQRWSELSGDSASVHRKLCQVQELLDSKQRGRERLSRVQRCGAVCRDHTGAGGFEALEREEAGLVSCWEQWERSALQTRASLETALSQISCSEQEFSSLSAQMELQLHDFSRLLKDCRLRVTQAERLTEGEEAVKGWTLAKDVVEELQKAEPASEHLKTQLNDLCRFSRDVGVQSERVSALIKEYNSVSLQAGRECQSKQKLLDQGFRSACRDFQQWLVNAKINTAKCFDVPQNLSEATASLQKIQEFLSDREAGQQQLGAVQRSGELLCSAAEKERVEAVRGKMSCFREDWRNMMSSLHHRENSLQTVLSQMRDFEESAEPLQESLDATERSVHQSCSRLHDLGNKKQELHKLQSVLEDLSSVDLQLRSLREKAQRLWEDHAAGKAFIHRASQLSAQYLALTSLTKASRIERISSEHHMFSEGLEGLQDWISDTRHTLTTYCSPTADKQLLDSRVIKLEALLSARQEKEIQLKMLVTRGESVQRNTSAEGVPVLQGDLRELKEAWDHLLCASIHCKSQLEGSLSQWTSYQEDVQQFVSWVERVEDGLDPADKPCPEMRDKTASLSKAKLLHEEVLSHGALLDAISVKSGTLAESYETRLELQELLERYEAARDSARSAVCRAEQLVASHLEYQRDLQSFEDWLEEEQEALGCYTQLEGDVEILEDTLQRLQELQLRCSEGQALLNMLLLSRGHVVPWGVPQTEDRVLETLQQQWGGYQARLGDTRSQLNSTLAKLRQMEQKFQRLDSWLRSMEAKAQIRTHRRGERDTKEAQLLLVKGWQEEVLVYQEEMEGLSLLAQQVLDETHISSRISTRATQITARYHELLLHLMDLIKQLTEEVLLTEEAQSVSISFSEWLRAAQSNFSSSCSQEAVDRSAMERKMKRLETLQADCEQGLSLMKTLREKTQRALGFLEEGEAGRLQEEVEEGLLQMEQLMEALRVQHTSTEKCIALSKDFSDKYRSQNQWLSETRTLLACSVEPKAELYQKKAQLAKYKTILQTVQSHDSALRSVLEKGEVLLDSVHDPSIRASLRALQEDYLQLRGAAQAQVQVLVECVKEHEEYNTELQEVEKWLLQTSSRLVSCDSSWQSGGMEAATQQLARHKAIMEEISGFEERLRSLQQKADALLSSCSEQVRSKMLQQLQSHLQGARDSYSAVCSTAQRVDQSLDRELQKHASHQDTLQQSQAWLRAVQEEELQLRPPAGLQGALQQLKQHRALQQQASTYLDLVCSECDLSHEAVRDTAAQVQQLKLTIEDRMSRSQALWEGWREVKEQKQELGALFVDTEQQLLSLSRRPAELEEKIAHNMLQQAKECSQQLQSKQSVLTKMKETVKRLTEGQETDSRLTEGQETDA</sequence>
<dbReference type="InterPro" id="IPR018159">
    <property type="entry name" value="Spectrin/alpha-actinin"/>
</dbReference>
<dbReference type="Gene3D" id="1.20.58.60">
    <property type="match status" value="8"/>
</dbReference>
<dbReference type="PANTHER" id="PTHR14514:SF3">
    <property type="entry name" value="NESPRIN-1"/>
    <property type="match status" value="1"/>
</dbReference>
<evidence type="ECO:0000256" key="1">
    <source>
        <dbReference type="ARBA" id="ARBA00004126"/>
    </source>
</evidence>
<keyword evidence="3" id="KW-0677">Repeat</keyword>
<dbReference type="Proteomes" id="UP001335648">
    <property type="component" value="Unassembled WGS sequence"/>
</dbReference>
<feature type="domain" description="Nesprin-1/3 spectrin repeats region" evidence="8">
    <location>
        <begin position="628"/>
        <end position="725"/>
    </location>
</feature>
<dbReference type="InterPro" id="IPR057932">
    <property type="entry name" value="Spectrin_SYNE1_3"/>
</dbReference>
<feature type="compositionally biased region" description="Basic and acidic residues" evidence="7">
    <location>
        <begin position="1860"/>
        <end position="1875"/>
    </location>
</feature>
<evidence type="ECO:0000259" key="8">
    <source>
        <dbReference type="Pfam" id="PF25803"/>
    </source>
</evidence>
<comment type="subcellular location">
    <subcellularLocation>
        <location evidence="1">Nucleus membrane</location>
    </subcellularLocation>
</comment>
<evidence type="ECO:0000256" key="3">
    <source>
        <dbReference type="ARBA" id="ARBA00022737"/>
    </source>
</evidence>
<evidence type="ECO:0000256" key="2">
    <source>
        <dbReference type="ARBA" id="ARBA00022553"/>
    </source>
</evidence>
<dbReference type="FunFam" id="1.20.58.60:FF:000231">
    <property type="entry name" value="Spectrin repeat containing, nuclear envelope 1a"/>
    <property type="match status" value="1"/>
</dbReference>
<proteinExistence type="predicted"/>
<evidence type="ECO:0000256" key="7">
    <source>
        <dbReference type="SAM" id="MobiDB-lite"/>
    </source>
</evidence>
<dbReference type="Pfam" id="PF25803">
    <property type="entry name" value="Spectrin_SYNE1_2"/>
    <property type="match status" value="1"/>
</dbReference>
<keyword evidence="6" id="KW-0175">Coiled coil</keyword>
<dbReference type="PANTHER" id="PTHR14514">
    <property type="entry name" value="PKA ANCHORING PROTEIN"/>
    <property type="match status" value="1"/>
</dbReference>
<protein>
    <recommendedName>
        <fullName evidence="8">Nesprin-1/3 spectrin repeats region domain-containing protein</fullName>
    </recommendedName>
</protein>
<gene>
    <name evidence="9" type="ORF">CesoFtcFv8_018010</name>
</gene>
<feature type="coiled-coil region" evidence="6">
    <location>
        <begin position="1631"/>
        <end position="1658"/>
    </location>
</feature>
<organism evidence="9 10">
    <name type="scientific">Champsocephalus esox</name>
    <name type="common">pike icefish</name>
    <dbReference type="NCBI Taxonomy" id="159716"/>
    <lineage>
        <taxon>Eukaryota</taxon>
        <taxon>Metazoa</taxon>
        <taxon>Chordata</taxon>
        <taxon>Craniata</taxon>
        <taxon>Vertebrata</taxon>
        <taxon>Euteleostomi</taxon>
        <taxon>Actinopterygii</taxon>
        <taxon>Neopterygii</taxon>
        <taxon>Teleostei</taxon>
        <taxon>Neoteleostei</taxon>
        <taxon>Acanthomorphata</taxon>
        <taxon>Eupercaria</taxon>
        <taxon>Perciformes</taxon>
        <taxon>Notothenioidei</taxon>
        <taxon>Channichthyidae</taxon>
        <taxon>Champsocephalus</taxon>
    </lineage>
</organism>
<keyword evidence="5" id="KW-0539">Nucleus</keyword>
<name>A0AAN8GSF9_9TELE</name>
<keyword evidence="2" id="KW-0597">Phosphoprotein</keyword>
<evidence type="ECO:0000256" key="6">
    <source>
        <dbReference type="SAM" id="Coils"/>
    </source>
</evidence>
<dbReference type="GO" id="GO:0031965">
    <property type="term" value="C:nuclear membrane"/>
    <property type="evidence" value="ECO:0007669"/>
    <property type="project" value="UniProtKB-SubCell"/>
</dbReference>
<reference evidence="9 10" key="1">
    <citation type="journal article" date="2023" name="Mol. Biol. Evol.">
        <title>Genomics of Secondarily Temperate Adaptation in the Only Non-Antarctic Icefish.</title>
        <authorList>
            <person name="Rivera-Colon A.G."/>
            <person name="Rayamajhi N."/>
            <person name="Minhas B.F."/>
            <person name="Madrigal G."/>
            <person name="Bilyk K.T."/>
            <person name="Yoon V."/>
            <person name="Hune M."/>
            <person name="Gregory S."/>
            <person name="Cheng C.H.C."/>
            <person name="Catchen J.M."/>
        </authorList>
    </citation>
    <scope>NUCLEOTIDE SEQUENCE [LARGE SCALE GENOMIC DNA]</scope>
    <source>
        <strain evidence="9">JC2023a</strain>
    </source>
</reference>
<accession>A0AAN8GSF9</accession>
<dbReference type="Pfam" id="PF00435">
    <property type="entry name" value="Spectrin"/>
    <property type="match status" value="2"/>
</dbReference>
<dbReference type="SMART" id="SM00150">
    <property type="entry name" value="SPEC"/>
    <property type="match status" value="8"/>
</dbReference>
<evidence type="ECO:0000256" key="4">
    <source>
        <dbReference type="ARBA" id="ARBA00023136"/>
    </source>
</evidence>
<dbReference type="SUPFAM" id="SSF46966">
    <property type="entry name" value="Spectrin repeat"/>
    <property type="match status" value="10"/>
</dbReference>
<feature type="region of interest" description="Disordered" evidence="7">
    <location>
        <begin position="1860"/>
        <end position="1881"/>
    </location>
</feature>
<evidence type="ECO:0000313" key="9">
    <source>
        <dbReference type="EMBL" id="KAK5887034.1"/>
    </source>
</evidence>
<evidence type="ECO:0000256" key="5">
    <source>
        <dbReference type="ARBA" id="ARBA00023242"/>
    </source>
</evidence>
<evidence type="ECO:0000313" key="10">
    <source>
        <dbReference type="Proteomes" id="UP001335648"/>
    </source>
</evidence>
<comment type="caution">
    <text evidence="9">The sequence shown here is derived from an EMBL/GenBank/DDBJ whole genome shotgun (WGS) entry which is preliminary data.</text>
</comment>
<feature type="coiled-coil region" evidence="6">
    <location>
        <begin position="1121"/>
        <end position="1148"/>
    </location>
</feature>
<dbReference type="InterPro" id="IPR002017">
    <property type="entry name" value="Spectrin_repeat"/>
</dbReference>
<feature type="region of interest" description="Disordered" evidence="7">
    <location>
        <begin position="389"/>
        <end position="417"/>
    </location>
</feature>
<dbReference type="EMBL" id="JAULUE010002059">
    <property type="protein sequence ID" value="KAK5887034.1"/>
    <property type="molecule type" value="Genomic_DNA"/>
</dbReference>
<keyword evidence="4" id="KW-0472">Membrane</keyword>